<protein>
    <recommendedName>
        <fullName evidence="2">DUF3615 domain-containing protein</fullName>
    </recommendedName>
</protein>
<feature type="region of interest" description="Disordered" evidence="1">
    <location>
        <begin position="1"/>
        <end position="57"/>
    </location>
</feature>
<name>M7ZKB9_TRIUA</name>
<gene>
    <name evidence="3" type="ORF">TRIUR3_34391</name>
</gene>
<dbReference type="Pfam" id="PF12274">
    <property type="entry name" value="DUF3615"/>
    <property type="match status" value="1"/>
</dbReference>
<dbReference type="EMBL" id="KD250687">
    <property type="protein sequence ID" value="EMS48539.1"/>
    <property type="molecule type" value="Genomic_DNA"/>
</dbReference>
<evidence type="ECO:0000313" key="3">
    <source>
        <dbReference type="EMBL" id="EMS48539.1"/>
    </source>
</evidence>
<feature type="region of interest" description="Disordered" evidence="1">
    <location>
        <begin position="72"/>
        <end position="104"/>
    </location>
</feature>
<evidence type="ECO:0000259" key="2">
    <source>
        <dbReference type="Pfam" id="PF12274"/>
    </source>
</evidence>
<evidence type="ECO:0000256" key="1">
    <source>
        <dbReference type="SAM" id="MobiDB-lite"/>
    </source>
</evidence>
<dbReference type="InterPro" id="IPR022059">
    <property type="entry name" value="DUF3615"/>
</dbReference>
<feature type="domain" description="DUF3615" evidence="2">
    <location>
        <begin position="364"/>
        <end position="463"/>
    </location>
</feature>
<dbReference type="PANTHER" id="PTHR33326:SF38">
    <property type="entry name" value="EXPRESSED PROTEIN"/>
    <property type="match status" value="1"/>
</dbReference>
<sequence>MDGHGDPHYGRHPQTPAPTDSRYPQFEEQGIPRSHEPPSKWARKKAKMEWRRKRYGQHSEEAVALELEQGASQLQKEDLPETTLGSPVGHTMGSHGHPETPRDIQYSEEQAPNPWWDVKTLRLILLCHPQPREDVFARAFSIQIAPGDPGDLHQISYRKLELQPMFGKVFYIQAASGGPMADENKNHHRMSYRALYYHTSIITNQHVLVRVEVLARVKEDASEVRSREFKSVTLGQSLPTFNPTQRSRKRDYYAADSTTRSEIFEEMLEGVSEPWAQKCRDMRKYLEEHTYTCMVEAMIAAEHGFSNPAQHKLDAEAFLASEGAYEAPEVPESFASTRENIAQAEVSTEEIIENGKKWMGEEVMLAFKKYKEGKSQFKDVVHYGLDELQHQCFSMLSYDHTFHHFNFTVKMEKSGGDSSSTPFFAEVKEIHGRKYYSCYELSSYDDGHCYACKNQGMHALKHPICLMGYDSGHADMESPFLYLSDDE</sequence>
<accession>M7ZKB9</accession>
<organism evidence="3">
    <name type="scientific">Triticum urartu</name>
    <name type="common">Red wild einkorn</name>
    <name type="synonym">Crithodium urartu</name>
    <dbReference type="NCBI Taxonomy" id="4572"/>
    <lineage>
        <taxon>Eukaryota</taxon>
        <taxon>Viridiplantae</taxon>
        <taxon>Streptophyta</taxon>
        <taxon>Embryophyta</taxon>
        <taxon>Tracheophyta</taxon>
        <taxon>Spermatophyta</taxon>
        <taxon>Magnoliopsida</taxon>
        <taxon>Liliopsida</taxon>
        <taxon>Poales</taxon>
        <taxon>Poaceae</taxon>
        <taxon>BOP clade</taxon>
        <taxon>Pooideae</taxon>
        <taxon>Triticodae</taxon>
        <taxon>Triticeae</taxon>
        <taxon>Triticinae</taxon>
        <taxon>Triticum</taxon>
    </lineage>
</organism>
<dbReference type="eggNOG" id="ENOG502R679">
    <property type="taxonomic scope" value="Eukaryota"/>
</dbReference>
<dbReference type="OMA" id="IPRSHEP"/>
<dbReference type="PANTHER" id="PTHR33326">
    <property type="entry name" value="OS05G0543800 PROTEIN"/>
    <property type="match status" value="1"/>
</dbReference>
<dbReference type="AlphaFoldDB" id="M7ZKB9"/>
<proteinExistence type="predicted"/>
<reference evidence="3" key="1">
    <citation type="journal article" date="2013" name="Nature">
        <title>Draft genome of the wheat A-genome progenitor Triticum urartu.</title>
        <authorList>
            <person name="Ling H.Q."/>
            <person name="Zhao S."/>
            <person name="Liu D."/>
            <person name="Wang J."/>
            <person name="Sun H."/>
            <person name="Zhang C."/>
            <person name="Fan H."/>
            <person name="Li D."/>
            <person name="Dong L."/>
            <person name="Tao Y."/>
            <person name="Gao C."/>
            <person name="Wu H."/>
            <person name="Li Y."/>
            <person name="Cui Y."/>
            <person name="Guo X."/>
            <person name="Zheng S."/>
            <person name="Wang B."/>
            <person name="Yu K."/>
            <person name="Liang Q."/>
            <person name="Yang W."/>
            <person name="Lou X."/>
            <person name="Chen J."/>
            <person name="Feng M."/>
            <person name="Jian J."/>
            <person name="Zhang X."/>
            <person name="Luo G."/>
            <person name="Jiang Y."/>
            <person name="Liu J."/>
            <person name="Wang Z."/>
            <person name="Sha Y."/>
            <person name="Zhang B."/>
            <person name="Wu H."/>
            <person name="Tang D."/>
            <person name="Shen Q."/>
            <person name="Xue P."/>
            <person name="Zou S."/>
            <person name="Wang X."/>
            <person name="Liu X."/>
            <person name="Wang F."/>
            <person name="Yang Y."/>
            <person name="An X."/>
            <person name="Dong Z."/>
            <person name="Zhang K."/>
            <person name="Zhang X."/>
            <person name="Luo M.C."/>
            <person name="Dvorak J."/>
            <person name="Tong Y."/>
            <person name="Wang J."/>
            <person name="Yang H."/>
            <person name="Li Z."/>
            <person name="Wang D."/>
            <person name="Zhang A."/>
            <person name="Wang J."/>
        </authorList>
    </citation>
    <scope>NUCLEOTIDE SEQUENCE</scope>
</reference>
<feature type="compositionally biased region" description="Basic residues" evidence="1">
    <location>
        <begin position="41"/>
        <end position="56"/>
    </location>
</feature>